<dbReference type="AlphaFoldDB" id="A0A392SME9"/>
<accession>A0A392SME9</accession>
<keyword evidence="2" id="KW-1185">Reference proteome</keyword>
<protein>
    <submittedName>
        <fullName evidence="1">Uncharacterized protein</fullName>
    </submittedName>
</protein>
<organism evidence="1 2">
    <name type="scientific">Trifolium medium</name>
    <dbReference type="NCBI Taxonomy" id="97028"/>
    <lineage>
        <taxon>Eukaryota</taxon>
        <taxon>Viridiplantae</taxon>
        <taxon>Streptophyta</taxon>
        <taxon>Embryophyta</taxon>
        <taxon>Tracheophyta</taxon>
        <taxon>Spermatophyta</taxon>
        <taxon>Magnoliopsida</taxon>
        <taxon>eudicotyledons</taxon>
        <taxon>Gunneridae</taxon>
        <taxon>Pentapetalae</taxon>
        <taxon>rosids</taxon>
        <taxon>fabids</taxon>
        <taxon>Fabales</taxon>
        <taxon>Fabaceae</taxon>
        <taxon>Papilionoideae</taxon>
        <taxon>50 kb inversion clade</taxon>
        <taxon>NPAAA clade</taxon>
        <taxon>Hologalegina</taxon>
        <taxon>IRL clade</taxon>
        <taxon>Trifolieae</taxon>
        <taxon>Trifolium</taxon>
    </lineage>
</organism>
<sequence length="81" mass="9360">EVSISHRARVLVYRSTWERSSEADKPSRIICRLYRAGLFAGYTGQKRWASSLYRARALARYAEQKGTWASSWPSPEQEPPK</sequence>
<reference evidence="1 2" key="1">
    <citation type="journal article" date="2018" name="Front. Plant Sci.">
        <title>Red Clover (Trifolium pratense) and Zigzag Clover (T. medium) - A Picture of Genomic Similarities and Differences.</title>
        <authorList>
            <person name="Dluhosova J."/>
            <person name="Istvanek J."/>
            <person name="Nedelnik J."/>
            <person name="Repkova J."/>
        </authorList>
    </citation>
    <scope>NUCLEOTIDE SEQUENCE [LARGE SCALE GENOMIC DNA]</scope>
    <source>
        <strain evidence="2">cv. 10/8</strain>
        <tissue evidence="1">Leaf</tissue>
    </source>
</reference>
<evidence type="ECO:0000313" key="2">
    <source>
        <dbReference type="Proteomes" id="UP000265520"/>
    </source>
</evidence>
<dbReference type="EMBL" id="LXQA010410795">
    <property type="protein sequence ID" value="MCI50061.1"/>
    <property type="molecule type" value="Genomic_DNA"/>
</dbReference>
<dbReference type="Proteomes" id="UP000265520">
    <property type="component" value="Unassembled WGS sequence"/>
</dbReference>
<name>A0A392SME9_9FABA</name>
<evidence type="ECO:0000313" key="1">
    <source>
        <dbReference type="EMBL" id="MCI50061.1"/>
    </source>
</evidence>
<feature type="non-terminal residue" evidence="1">
    <location>
        <position position="81"/>
    </location>
</feature>
<comment type="caution">
    <text evidence="1">The sequence shown here is derived from an EMBL/GenBank/DDBJ whole genome shotgun (WGS) entry which is preliminary data.</text>
</comment>
<proteinExistence type="predicted"/>
<feature type="non-terminal residue" evidence="1">
    <location>
        <position position="1"/>
    </location>
</feature>